<dbReference type="SUPFAM" id="SSF52047">
    <property type="entry name" value="RNI-like"/>
    <property type="match status" value="1"/>
</dbReference>
<dbReference type="VEuPathDB" id="FungiDB:BD410DRAFT_805478"/>
<name>A0A4Y7PXL4_9AGAM</name>
<evidence type="ECO:0000313" key="2">
    <source>
        <dbReference type="Proteomes" id="UP000294933"/>
    </source>
</evidence>
<gene>
    <name evidence="1" type="ORF">BD410DRAFT_805478</name>
</gene>
<dbReference type="InterPro" id="IPR032675">
    <property type="entry name" value="LRR_dom_sf"/>
</dbReference>
<accession>A0A4Y7PXL4</accession>
<dbReference type="EMBL" id="ML170193">
    <property type="protein sequence ID" value="TDL19821.1"/>
    <property type="molecule type" value="Genomic_DNA"/>
</dbReference>
<dbReference type="Gene3D" id="3.80.10.10">
    <property type="entry name" value="Ribonuclease Inhibitor"/>
    <property type="match status" value="1"/>
</dbReference>
<organism evidence="1 2">
    <name type="scientific">Rickenella mellea</name>
    <dbReference type="NCBI Taxonomy" id="50990"/>
    <lineage>
        <taxon>Eukaryota</taxon>
        <taxon>Fungi</taxon>
        <taxon>Dikarya</taxon>
        <taxon>Basidiomycota</taxon>
        <taxon>Agaricomycotina</taxon>
        <taxon>Agaricomycetes</taxon>
        <taxon>Hymenochaetales</taxon>
        <taxon>Rickenellaceae</taxon>
        <taxon>Rickenella</taxon>
    </lineage>
</organism>
<sequence>MTSVSTYTSDASSGIHNLAPELLSEIFLLCLPDPQFWSMRSASQAPLSLGRVCSRWRTISHSSAALWSNFNIKDFAYEMQESAYAKDTEALQVWIEKSRSHQVSVTIILDSEFQRTAVSNESFETSAGSHKSILALETRRCIDAFGLREHIGRSIVYEEHRQIGAFEAVLELSLGRGDLLTRLMQCPHLTTLLYRLRHISRIPEYPAVLELRHLCSLTLLIDDPHLDLSTLFDHIHIPKLTKLELVMFRRCEPHWPHLLAMLKRCNPPLASLSLRWIRMRDQTLLECLSYTPELRILDTFGIQLTDVTLMALTAGGDAPNTSAILCPRLQQLNLGTACRFSEDAMKYMILSRWSGQRLGSSVPTLPGTELNQVRYPSSSGDILSDTAISKFVEEGLQLRISLCDRHK</sequence>
<dbReference type="AlphaFoldDB" id="A0A4Y7PXL4"/>
<keyword evidence="2" id="KW-1185">Reference proteome</keyword>
<evidence type="ECO:0008006" key="3">
    <source>
        <dbReference type="Google" id="ProtNLM"/>
    </source>
</evidence>
<evidence type="ECO:0000313" key="1">
    <source>
        <dbReference type="EMBL" id="TDL19821.1"/>
    </source>
</evidence>
<proteinExistence type="predicted"/>
<reference evidence="1 2" key="1">
    <citation type="submission" date="2018-06" db="EMBL/GenBank/DDBJ databases">
        <title>A transcriptomic atlas of mushroom development highlights an independent origin of complex multicellularity.</title>
        <authorList>
            <consortium name="DOE Joint Genome Institute"/>
            <person name="Krizsan K."/>
            <person name="Almasi E."/>
            <person name="Merenyi Z."/>
            <person name="Sahu N."/>
            <person name="Viragh M."/>
            <person name="Koszo T."/>
            <person name="Mondo S."/>
            <person name="Kiss B."/>
            <person name="Balint B."/>
            <person name="Kues U."/>
            <person name="Barry K."/>
            <person name="Hegedus J.C."/>
            <person name="Henrissat B."/>
            <person name="Johnson J."/>
            <person name="Lipzen A."/>
            <person name="Ohm R."/>
            <person name="Nagy I."/>
            <person name="Pangilinan J."/>
            <person name="Yan J."/>
            <person name="Xiong Y."/>
            <person name="Grigoriev I.V."/>
            <person name="Hibbett D.S."/>
            <person name="Nagy L.G."/>
        </authorList>
    </citation>
    <scope>NUCLEOTIDE SEQUENCE [LARGE SCALE GENOMIC DNA]</scope>
    <source>
        <strain evidence="1 2">SZMC22713</strain>
    </source>
</reference>
<dbReference type="Proteomes" id="UP000294933">
    <property type="component" value="Unassembled WGS sequence"/>
</dbReference>
<dbReference type="OrthoDB" id="3251489at2759"/>
<protein>
    <recommendedName>
        <fullName evidence="3">F-box domain-containing protein</fullName>
    </recommendedName>
</protein>